<keyword evidence="3" id="KW-1185">Reference proteome</keyword>
<evidence type="ECO:0008006" key="4">
    <source>
        <dbReference type="Google" id="ProtNLM"/>
    </source>
</evidence>
<gene>
    <name evidence="2" type="ORF">ACFSJ0_33880</name>
</gene>
<dbReference type="RefSeq" id="WP_219538215.1">
    <property type="nucleotide sequence ID" value="NZ_JAHKRM010000045.1"/>
</dbReference>
<keyword evidence="1" id="KW-0732">Signal</keyword>
<proteinExistence type="predicted"/>
<evidence type="ECO:0000313" key="2">
    <source>
        <dbReference type="EMBL" id="MFD1542083.1"/>
    </source>
</evidence>
<name>A0ABW4GIE2_9ACTN</name>
<feature type="chain" id="PRO_5046400904" description="Secreted protein" evidence="1">
    <location>
        <begin position="26"/>
        <end position="221"/>
    </location>
</feature>
<comment type="caution">
    <text evidence="2">The sequence shown here is derived from an EMBL/GenBank/DDBJ whole genome shotgun (WGS) entry which is preliminary data.</text>
</comment>
<dbReference type="EMBL" id="JBHUCM010000031">
    <property type="protein sequence ID" value="MFD1542083.1"/>
    <property type="molecule type" value="Genomic_DNA"/>
</dbReference>
<dbReference type="Proteomes" id="UP001597097">
    <property type="component" value="Unassembled WGS sequence"/>
</dbReference>
<evidence type="ECO:0000313" key="3">
    <source>
        <dbReference type="Proteomes" id="UP001597097"/>
    </source>
</evidence>
<feature type="signal peptide" evidence="1">
    <location>
        <begin position="1"/>
        <end position="25"/>
    </location>
</feature>
<sequence length="221" mass="23469">MISKCLRLAAGLLGGALLVSPPVLAESQAESPSPTQLKAALLVPEDLGTDFVRNKIHNREILIPKSARTKACVTAAKGLVPLYRSKTATWLMRDGVPEGVSQFIVSGSSARISLLERAAKVMVRDCDHINASTKKEKNTIAKLSVGKLGSAAYGIKLRSTDPSASTGPTMAIDIVVIRDKNTMVLLEHNGFYGQFTSGLTRVAAVKAVARLREAQNSSGES</sequence>
<reference evidence="3" key="1">
    <citation type="journal article" date="2019" name="Int. J. Syst. Evol. Microbiol.">
        <title>The Global Catalogue of Microorganisms (GCM) 10K type strain sequencing project: providing services to taxonomists for standard genome sequencing and annotation.</title>
        <authorList>
            <consortium name="The Broad Institute Genomics Platform"/>
            <consortium name="The Broad Institute Genome Sequencing Center for Infectious Disease"/>
            <person name="Wu L."/>
            <person name="Ma J."/>
        </authorList>
    </citation>
    <scope>NUCLEOTIDE SEQUENCE [LARGE SCALE GENOMIC DNA]</scope>
    <source>
        <strain evidence="3">CGMCC 1.15399</strain>
    </source>
</reference>
<accession>A0ABW4GIE2</accession>
<evidence type="ECO:0000256" key="1">
    <source>
        <dbReference type="SAM" id="SignalP"/>
    </source>
</evidence>
<organism evidence="2 3">
    <name type="scientific">Nonomuraea guangzhouensis</name>
    <dbReference type="NCBI Taxonomy" id="1291555"/>
    <lineage>
        <taxon>Bacteria</taxon>
        <taxon>Bacillati</taxon>
        <taxon>Actinomycetota</taxon>
        <taxon>Actinomycetes</taxon>
        <taxon>Streptosporangiales</taxon>
        <taxon>Streptosporangiaceae</taxon>
        <taxon>Nonomuraea</taxon>
    </lineage>
</organism>
<protein>
    <recommendedName>
        <fullName evidence="4">Secreted protein</fullName>
    </recommendedName>
</protein>